<evidence type="ECO:0000256" key="1">
    <source>
        <dbReference type="SAM" id="SignalP"/>
    </source>
</evidence>
<keyword evidence="3" id="KW-1185">Reference proteome</keyword>
<reference evidence="2" key="1">
    <citation type="journal article" date="2014" name="Int. J. Syst. Evol. Microbiol.">
        <title>Complete genome sequence of Corynebacterium casei LMG S-19264T (=DSM 44701T), isolated from a smear-ripened cheese.</title>
        <authorList>
            <consortium name="US DOE Joint Genome Institute (JGI-PGF)"/>
            <person name="Walter F."/>
            <person name="Albersmeier A."/>
            <person name="Kalinowski J."/>
            <person name="Ruckert C."/>
        </authorList>
    </citation>
    <scope>NUCLEOTIDE SEQUENCE</scope>
    <source>
        <strain evidence="2">CGMCC 1.15760</strain>
    </source>
</reference>
<organism evidence="2 3">
    <name type="scientific">Lysinibacillus alkalisoli</name>
    <dbReference type="NCBI Taxonomy" id="1911548"/>
    <lineage>
        <taxon>Bacteria</taxon>
        <taxon>Bacillati</taxon>
        <taxon>Bacillota</taxon>
        <taxon>Bacilli</taxon>
        <taxon>Bacillales</taxon>
        <taxon>Bacillaceae</taxon>
        <taxon>Lysinibacillus</taxon>
    </lineage>
</organism>
<accession>A0A917FYR7</accession>
<evidence type="ECO:0000313" key="3">
    <source>
        <dbReference type="Proteomes" id="UP000616608"/>
    </source>
</evidence>
<comment type="caution">
    <text evidence="2">The sequence shown here is derived from an EMBL/GenBank/DDBJ whole genome shotgun (WGS) entry which is preliminary data.</text>
</comment>
<dbReference type="AlphaFoldDB" id="A0A917FYR7"/>
<dbReference type="EMBL" id="BMJT01000002">
    <property type="protein sequence ID" value="GGG14405.1"/>
    <property type="molecule type" value="Genomic_DNA"/>
</dbReference>
<reference evidence="2" key="2">
    <citation type="submission" date="2020-09" db="EMBL/GenBank/DDBJ databases">
        <authorList>
            <person name="Sun Q."/>
            <person name="Zhou Y."/>
        </authorList>
    </citation>
    <scope>NUCLEOTIDE SEQUENCE</scope>
    <source>
        <strain evidence="2">CGMCC 1.15760</strain>
    </source>
</reference>
<feature type="chain" id="PRO_5039115793" evidence="1">
    <location>
        <begin position="21"/>
        <end position="145"/>
    </location>
</feature>
<gene>
    <name evidence="2" type="ORF">GCM10007425_05850</name>
</gene>
<protein>
    <submittedName>
        <fullName evidence="2">Uncharacterized protein</fullName>
    </submittedName>
</protein>
<sequence>MIKSLISMTLLLLLSGCSQLRTLDADYLPIGKVSWYDEDYVMIRGDYQWVAEDKEVTYFTGPSVDALVKDFEQMYALAGDELQLHFPEPPLDIIIQQENEDGTIHNIQIKNQAFTLPTEKGSYIYEIEAKWDKGEVIYVFNVDVQ</sequence>
<dbReference type="PROSITE" id="PS51257">
    <property type="entry name" value="PROKAR_LIPOPROTEIN"/>
    <property type="match status" value="1"/>
</dbReference>
<feature type="signal peptide" evidence="1">
    <location>
        <begin position="1"/>
        <end position="20"/>
    </location>
</feature>
<dbReference type="Proteomes" id="UP000616608">
    <property type="component" value="Unassembled WGS sequence"/>
</dbReference>
<dbReference type="RefSeq" id="WP_188613524.1">
    <property type="nucleotide sequence ID" value="NZ_BMJT01000002.1"/>
</dbReference>
<proteinExistence type="predicted"/>
<keyword evidence="1" id="KW-0732">Signal</keyword>
<name>A0A917FYR7_9BACI</name>
<evidence type="ECO:0000313" key="2">
    <source>
        <dbReference type="EMBL" id="GGG14405.1"/>
    </source>
</evidence>